<name>A0A5N5THH1_9CRUS</name>
<keyword evidence="4" id="KW-0862">Zinc</keyword>
<feature type="domain" description="C2H2-type" evidence="6">
    <location>
        <begin position="332"/>
        <end position="357"/>
    </location>
</feature>
<keyword evidence="2" id="KW-0677">Repeat</keyword>
<dbReference type="PROSITE" id="PS50157">
    <property type="entry name" value="ZINC_FINGER_C2H2_2"/>
    <property type="match status" value="12"/>
</dbReference>
<accession>A0A5N5THH1</accession>
<evidence type="ECO:0000256" key="4">
    <source>
        <dbReference type="ARBA" id="ARBA00022833"/>
    </source>
</evidence>
<keyword evidence="1" id="KW-0479">Metal-binding</keyword>
<feature type="domain" description="C2H2-type" evidence="6">
    <location>
        <begin position="92"/>
        <end position="120"/>
    </location>
</feature>
<dbReference type="PANTHER" id="PTHR24379">
    <property type="entry name" value="KRAB AND ZINC FINGER DOMAIN-CONTAINING"/>
    <property type="match status" value="1"/>
</dbReference>
<evidence type="ECO:0000259" key="6">
    <source>
        <dbReference type="PROSITE" id="PS50157"/>
    </source>
</evidence>
<dbReference type="AlphaFoldDB" id="A0A5N5THH1"/>
<feature type="domain" description="C2H2-type" evidence="6">
    <location>
        <begin position="38"/>
        <end position="60"/>
    </location>
</feature>
<evidence type="ECO:0000256" key="1">
    <source>
        <dbReference type="ARBA" id="ARBA00022723"/>
    </source>
</evidence>
<dbReference type="SMART" id="SM00355">
    <property type="entry name" value="ZnF_C2H2"/>
    <property type="match status" value="14"/>
</dbReference>
<gene>
    <name evidence="7" type="ORF">Anas_01883</name>
</gene>
<dbReference type="Pfam" id="PF00096">
    <property type="entry name" value="zf-C2H2"/>
    <property type="match status" value="2"/>
</dbReference>
<protein>
    <submittedName>
        <fullName evidence="7">Zinc finger protein 26</fullName>
    </submittedName>
</protein>
<comment type="caution">
    <text evidence="7">The sequence shown here is derived from an EMBL/GenBank/DDBJ whole genome shotgun (WGS) entry which is preliminary data.</text>
</comment>
<dbReference type="Pfam" id="PF13894">
    <property type="entry name" value="zf-C2H2_4"/>
    <property type="match status" value="1"/>
</dbReference>
<dbReference type="PROSITE" id="PS00028">
    <property type="entry name" value="ZINC_FINGER_C2H2_1"/>
    <property type="match status" value="10"/>
</dbReference>
<proteinExistence type="predicted"/>
<feature type="domain" description="C2H2-type" evidence="6">
    <location>
        <begin position="65"/>
        <end position="92"/>
    </location>
</feature>
<dbReference type="InterPro" id="IPR036236">
    <property type="entry name" value="Znf_C2H2_sf"/>
</dbReference>
<keyword evidence="8" id="KW-1185">Reference proteome</keyword>
<sequence>MRRHNNERPAKCSYCLASFINNSELKIHMSIHTKEKNYKCRFCTKRFAHRSTKYYHEDTHRILQHKCKFCPLTFTTQVERRVHHKSHVKEDFSCRLCIKKFASQEFLKHHVNLYHSKKTVKCCHCKLIFNSQGELNIHKVIHKNENQNLNVNNVTHKSNQSFSTNKKKNEVKYFQDSDVELSSYFYTCGICSNKFEFHSDLSKHIENAHSKEERENIYRFKCDVCSKSYDSKIKLRAHMISHGPKKFKCPHCAYSSTRGKDLSKHINAKHVSNKNIYKCSECEKQFSAYSTFINHKLRHGDKKFKCDLCDKAFYLKVRLSIHKRNCHYSNNSICEHCGKVFTHRDSLRDHQRRCSNHYLSSVCVCSLCGKTIKAAEIQSHRTSCPLETTMHTIKKVKTLLCSKCFVSFSCKRNLIEHFTDFHPLEIFPCQFCSKRFLSQPHLQQHIDRKHHSNNPALKKQKHLLSTDEKKQLKKSVQPFFIDTFYECFACGDSFSNELSMNDHCNNGLCLRSKDGESSPEKENYFITKLHHEKHKTSVLNDFMVRVIPVYLNHEPLGTEMVLPNDAHLIKNIENKNLFEFNTEKLKKKLSELKPHLFENESGKKSQVLLQENSSVGNFCNKSENASFEHLSIISSESLVGLLQNKTINIDGTPFISYSELVNQLKTISGINVNLQS</sequence>
<dbReference type="PANTHER" id="PTHR24379:SF121">
    <property type="entry name" value="C2H2-TYPE DOMAIN-CONTAINING PROTEIN"/>
    <property type="match status" value="1"/>
</dbReference>
<dbReference type="Gene3D" id="3.30.160.60">
    <property type="entry name" value="Classic Zinc Finger"/>
    <property type="match status" value="7"/>
</dbReference>
<feature type="domain" description="C2H2-type" evidence="6">
    <location>
        <begin position="427"/>
        <end position="455"/>
    </location>
</feature>
<feature type="domain" description="C2H2-type" evidence="6">
    <location>
        <begin position="220"/>
        <end position="247"/>
    </location>
</feature>
<dbReference type="EMBL" id="SEYY01001038">
    <property type="protein sequence ID" value="KAB7506002.1"/>
    <property type="molecule type" value="Genomic_DNA"/>
</dbReference>
<feature type="domain" description="C2H2-type" evidence="6">
    <location>
        <begin position="304"/>
        <end position="332"/>
    </location>
</feature>
<evidence type="ECO:0000256" key="5">
    <source>
        <dbReference type="PROSITE-ProRule" id="PRU00042"/>
    </source>
</evidence>
<organism evidence="7 8">
    <name type="scientific">Armadillidium nasatum</name>
    <dbReference type="NCBI Taxonomy" id="96803"/>
    <lineage>
        <taxon>Eukaryota</taxon>
        <taxon>Metazoa</taxon>
        <taxon>Ecdysozoa</taxon>
        <taxon>Arthropoda</taxon>
        <taxon>Crustacea</taxon>
        <taxon>Multicrustacea</taxon>
        <taxon>Malacostraca</taxon>
        <taxon>Eumalacostraca</taxon>
        <taxon>Peracarida</taxon>
        <taxon>Isopoda</taxon>
        <taxon>Oniscidea</taxon>
        <taxon>Crinocheta</taxon>
        <taxon>Armadillidiidae</taxon>
        <taxon>Armadillidium</taxon>
    </lineage>
</organism>
<reference evidence="7 8" key="1">
    <citation type="journal article" date="2019" name="PLoS Biol.">
        <title>Sex chromosomes control vertical transmission of feminizing Wolbachia symbionts in an isopod.</title>
        <authorList>
            <person name="Becking T."/>
            <person name="Chebbi M.A."/>
            <person name="Giraud I."/>
            <person name="Moumen B."/>
            <person name="Laverre T."/>
            <person name="Caubet Y."/>
            <person name="Peccoud J."/>
            <person name="Gilbert C."/>
            <person name="Cordaux R."/>
        </authorList>
    </citation>
    <scope>NUCLEOTIDE SEQUENCE [LARGE SCALE GENOMIC DNA]</scope>
    <source>
        <strain evidence="7">ANa2</strain>
        <tissue evidence="7">Whole body excluding digestive tract and cuticle</tissue>
    </source>
</reference>
<feature type="domain" description="C2H2-type" evidence="6">
    <location>
        <begin position="247"/>
        <end position="275"/>
    </location>
</feature>
<feature type="domain" description="C2H2-type" evidence="6">
    <location>
        <begin position="120"/>
        <end position="147"/>
    </location>
</feature>
<feature type="domain" description="C2H2-type" evidence="6">
    <location>
        <begin position="186"/>
        <end position="214"/>
    </location>
</feature>
<evidence type="ECO:0000256" key="2">
    <source>
        <dbReference type="ARBA" id="ARBA00022737"/>
    </source>
</evidence>
<feature type="domain" description="C2H2-type" evidence="6">
    <location>
        <begin position="277"/>
        <end position="304"/>
    </location>
</feature>
<dbReference type="OrthoDB" id="1405595at2759"/>
<evidence type="ECO:0000313" key="8">
    <source>
        <dbReference type="Proteomes" id="UP000326759"/>
    </source>
</evidence>
<evidence type="ECO:0000313" key="7">
    <source>
        <dbReference type="EMBL" id="KAB7506002.1"/>
    </source>
</evidence>
<evidence type="ECO:0000256" key="3">
    <source>
        <dbReference type="ARBA" id="ARBA00022771"/>
    </source>
</evidence>
<dbReference type="GO" id="GO:0008270">
    <property type="term" value="F:zinc ion binding"/>
    <property type="evidence" value="ECO:0007669"/>
    <property type="project" value="UniProtKB-KW"/>
</dbReference>
<dbReference type="SUPFAM" id="SSF57667">
    <property type="entry name" value="beta-beta-alpha zinc fingers"/>
    <property type="match status" value="6"/>
</dbReference>
<feature type="domain" description="C2H2-type" evidence="6">
    <location>
        <begin position="10"/>
        <end position="37"/>
    </location>
</feature>
<dbReference type="InterPro" id="IPR013087">
    <property type="entry name" value="Znf_C2H2_type"/>
</dbReference>
<dbReference type="Proteomes" id="UP000326759">
    <property type="component" value="Unassembled WGS sequence"/>
</dbReference>
<keyword evidence="3 5" id="KW-0863">Zinc-finger</keyword>